<sequence length="552" mass="63625">MSKLPKAFQHPYKFDPKYKKSAVYFCMEYGIDQSLKIYSGGLGFLAGSHMRSAYDTKQNLIGIGILWKYGYYDQFKKEDRKMGALFQEKIYHFLQDTDIKFTINIAGHPVWVKAYYLDPKQFGTVPLFLLSTDVPENDFLARSTTFKLYDSDPKAKIAQSMVLGIGGAKLLDELNYDPEVYHFNEAHALSAVFHWLPKMGQEKLKEKLVFTTHTPEEAGNEKHNIHDLDQMGFFNGMSLEDVRAVSGIHDDEFNHSLVALRLARKANGVSKLHGEVSRGMWGKYEGICKIDHVTNSQNKLYWADDRLEQARAKKNAKNLVTRKKELKRELFKEVADQTGKWFDEDVLTIVWARRFAGYKRADLITRDYARFEKLLNNSEKPVQIIFAGKPYPMDYNAIRQYDSLVEMSFGLKNMAVLAGYELALSKLLKDGSDIWLNNPRVTREASGTSGMTAAMNGSLNLSTNDGWIREFHEMSPDCSFVLPIVDHTLPVFEQDQQDLDNLYKVLEDEIIPLYYDDSKGWYKKVMDAMTEVVPFFDSDRMAHDYYEKMYNV</sequence>
<dbReference type="InterPro" id="IPR052182">
    <property type="entry name" value="Glycogen/Maltodextrin_Phosph"/>
</dbReference>
<gene>
    <name evidence="2" type="primary">glgP</name>
    <name evidence="2" type="ORF">NMK71_06510</name>
</gene>
<dbReference type="PANTHER" id="PTHR42655">
    <property type="entry name" value="GLYCOGEN PHOSPHORYLASE"/>
    <property type="match status" value="1"/>
</dbReference>
<dbReference type="EMBL" id="JANCMU010000003">
    <property type="protein sequence ID" value="MDG4946060.1"/>
    <property type="molecule type" value="Genomic_DNA"/>
</dbReference>
<dbReference type="InterPro" id="IPR011834">
    <property type="entry name" value="Agluc_phsphrylas"/>
</dbReference>
<dbReference type="RefSeq" id="WP_304420568.1">
    <property type="nucleotide sequence ID" value="NZ_JANCMU010000003.1"/>
</dbReference>
<organism evidence="2 3">
    <name type="scientific">Profundicola chukchiensis</name>
    <dbReference type="NCBI Taxonomy" id="2961959"/>
    <lineage>
        <taxon>Bacteria</taxon>
        <taxon>Pseudomonadati</taxon>
        <taxon>Bacteroidota</taxon>
        <taxon>Flavobacteriia</taxon>
        <taxon>Flavobacteriales</taxon>
        <taxon>Weeksellaceae</taxon>
        <taxon>Profundicola</taxon>
    </lineage>
</organism>
<reference evidence="2" key="1">
    <citation type="submission" date="2022-07" db="EMBL/GenBank/DDBJ databases">
        <title>Description and genome-wide analysis of Profundicola chukchiensis gen. nov., sp. nov., marine bacteria isolated from bottom sediments of the Chukchi Sea.</title>
        <authorList>
            <person name="Romanenko L."/>
            <person name="Otstavnykh N."/>
            <person name="Kurilenko V."/>
            <person name="Eremeev V."/>
            <person name="Velansky P."/>
            <person name="Mikhailov V."/>
            <person name="Isaeva M."/>
        </authorList>
    </citation>
    <scope>NUCLEOTIDE SEQUENCE</scope>
    <source>
        <strain evidence="2">KMM 9713</strain>
    </source>
</reference>
<evidence type="ECO:0000256" key="1">
    <source>
        <dbReference type="ARBA" id="ARBA00006047"/>
    </source>
</evidence>
<evidence type="ECO:0000313" key="2">
    <source>
        <dbReference type="EMBL" id="MDG4946060.1"/>
    </source>
</evidence>
<comment type="caution">
    <text evidence="2">The sequence shown here is derived from an EMBL/GenBank/DDBJ whole genome shotgun (WGS) entry which is preliminary data.</text>
</comment>
<dbReference type="Pfam" id="PF00343">
    <property type="entry name" value="Phosphorylase"/>
    <property type="match status" value="1"/>
</dbReference>
<keyword evidence="3" id="KW-1185">Reference proteome</keyword>
<accession>A0A9X4MYR6</accession>
<dbReference type="AlphaFoldDB" id="A0A9X4MYR6"/>
<dbReference type="GO" id="GO:0005975">
    <property type="term" value="P:carbohydrate metabolic process"/>
    <property type="evidence" value="ECO:0007669"/>
    <property type="project" value="InterPro"/>
</dbReference>
<dbReference type="InterPro" id="IPR000811">
    <property type="entry name" value="Glyco_trans_35"/>
</dbReference>
<proteinExistence type="inferred from homology"/>
<dbReference type="SUPFAM" id="SSF53756">
    <property type="entry name" value="UDP-Glycosyltransferase/glycogen phosphorylase"/>
    <property type="match status" value="1"/>
</dbReference>
<dbReference type="NCBIfam" id="TIGR02094">
    <property type="entry name" value="more_P_ylases"/>
    <property type="match status" value="2"/>
</dbReference>
<dbReference type="PANTHER" id="PTHR42655:SF1">
    <property type="entry name" value="GLYCOGEN PHOSPHORYLASE"/>
    <property type="match status" value="1"/>
</dbReference>
<protein>
    <submittedName>
        <fullName evidence="2">Alpha-glucan family phosphorylase</fullName>
    </submittedName>
</protein>
<dbReference type="Gene3D" id="3.40.50.2000">
    <property type="entry name" value="Glycogen Phosphorylase B"/>
    <property type="match status" value="2"/>
</dbReference>
<dbReference type="GO" id="GO:0030170">
    <property type="term" value="F:pyridoxal phosphate binding"/>
    <property type="evidence" value="ECO:0007669"/>
    <property type="project" value="InterPro"/>
</dbReference>
<name>A0A9X4MYR6_9FLAO</name>
<dbReference type="Proteomes" id="UP001152599">
    <property type="component" value="Unassembled WGS sequence"/>
</dbReference>
<comment type="similarity">
    <text evidence="1">Belongs to the glycogen phosphorylase family.</text>
</comment>
<evidence type="ECO:0000313" key="3">
    <source>
        <dbReference type="Proteomes" id="UP001152599"/>
    </source>
</evidence>
<dbReference type="GO" id="GO:0008184">
    <property type="term" value="F:glycogen phosphorylase activity"/>
    <property type="evidence" value="ECO:0007669"/>
    <property type="project" value="InterPro"/>
</dbReference>